<keyword evidence="3" id="KW-1185">Reference proteome</keyword>
<reference evidence="3" key="1">
    <citation type="journal article" date="2019" name="Int. J. Syst. Evol. Microbiol.">
        <title>The Global Catalogue of Microorganisms (GCM) 10K type strain sequencing project: providing services to taxonomists for standard genome sequencing and annotation.</title>
        <authorList>
            <consortium name="The Broad Institute Genomics Platform"/>
            <consortium name="The Broad Institute Genome Sequencing Center for Infectious Disease"/>
            <person name="Wu L."/>
            <person name="Ma J."/>
        </authorList>
    </citation>
    <scope>NUCLEOTIDE SEQUENCE [LARGE SCALE GENOMIC DNA]</scope>
    <source>
        <strain evidence="3">CGMCC 1.12471</strain>
    </source>
</reference>
<sequence>MTNEDWPGLGRPTGPQRWTTETPVPSPRPSAPTTRAEADRAPAPPVAAPPARGRAARHRRG</sequence>
<accession>A0ABW4LKC8</accession>
<gene>
    <name evidence="2" type="ORF">ACFSBI_16185</name>
</gene>
<dbReference type="EMBL" id="JBHUEA010000049">
    <property type="protein sequence ID" value="MFD1723088.1"/>
    <property type="molecule type" value="Genomic_DNA"/>
</dbReference>
<evidence type="ECO:0000313" key="3">
    <source>
        <dbReference type="Proteomes" id="UP001597347"/>
    </source>
</evidence>
<dbReference type="Proteomes" id="UP001597347">
    <property type="component" value="Unassembled WGS sequence"/>
</dbReference>
<organism evidence="2 3">
    <name type="scientific">Amnibacterium endophyticum</name>
    <dbReference type="NCBI Taxonomy" id="2109337"/>
    <lineage>
        <taxon>Bacteria</taxon>
        <taxon>Bacillati</taxon>
        <taxon>Actinomycetota</taxon>
        <taxon>Actinomycetes</taxon>
        <taxon>Micrococcales</taxon>
        <taxon>Microbacteriaceae</taxon>
        <taxon>Amnibacterium</taxon>
    </lineage>
</organism>
<protein>
    <submittedName>
        <fullName evidence="2">Uncharacterized protein</fullName>
    </submittedName>
</protein>
<name>A0ABW4LKC8_9MICO</name>
<proteinExistence type="predicted"/>
<feature type="non-terminal residue" evidence="2">
    <location>
        <position position="61"/>
    </location>
</feature>
<evidence type="ECO:0000313" key="2">
    <source>
        <dbReference type="EMBL" id="MFD1723088.1"/>
    </source>
</evidence>
<feature type="region of interest" description="Disordered" evidence="1">
    <location>
        <begin position="1"/>
        <end position="61"/>
    </location>
</feature>
<comment type="caution">
    <text evidence="2">The sequence shown here is derived from an EMBL/GenBank/DDBJ whole genome shotgun (WGS) entry which is preliminary data.</text>
</comment>
<evidence type="ECO:0000256" key="1">
    <source>
        <dbReference type="SAM" id="MobiDB-lite"/>
    </source>
</evidence>